<organism evidence="8 9">
    <name type="scientific">Mycobacterium europaeum</name>
    <dbReference type="NCBI Taxonomy" id="761804"/>
    <lineage>
        <taxon>Bacteria</taxon>
        <taxon>Bacillati</taxon>
        <taxon>Actinomycetota</taxon>
        <taxon>Actinomycetes</taxon>
        <taxon>Mycobacteriales</taxon>
        <taxon>Mycobacteriaceae</taxon>
        <taxon>Mycobacterium</taxon>
        <taxon>Mycobacterium simiae complex</taxon>
    </lineage>
</organism>
<evidence type="ECO:0000313" key="9">
    <source>
        <dbReference type="Proteomes" id="UP000199601"/>
    </source>
</evidence>
<dbReference type="GO" id="GO:0005737">
    <property type="term" value="C:cytoplasm"/>
    <property type="evidence" value="ECO:0007669"/>
    <property type="project" value="InterPro"/>
</dbReference>
<dbReference type="InterPro" id="IPR050074">
    <property type="entry name" value="DHO_dehydrogenase"/>
</dbReference>
<sequence length="338" mass="36213">MDLSTRYLGLSLHNPLVAGASPLSHTVDGVRRLADAGVGAVVLYSLFEEQLRREAAHNERMALQGSESYAESLSYFPANVESSGNGGPERYLRQLERAVAAVDVPVIGSLNASTPGDWAHYARRMQDAGSAAIELNIYYLPGDAGVDGRAVEQRHLDVLAEVKSAAGIPVAVKLSPYFSATADMAHRLDAAGADGLVLFNRFLQPDIDPETLTAVRTVTLSTAAETRLPLTWIALLSGRIRASLAASTGVELAGDVVKYLLAGADVVQSASALLRHGPEYADVLLRGLSEWMARKGFQSLAEVRGLLAAPDTEHSGLRERADYVWAVRKANNGIYEAY</sequence>
<dbReference type="PANTHER" id="PTHR48109">
    <property type="entry name" value="DIHYDROOROTATE DEHYDROGENASE (QUINONE), MITOCHONDRIAL-RELATED"/>
    <property type="match status" value="1"/>
</dbReference>
<dbReference type="PIRSF" id="PIRSF000164">
    <property type="entry name" value="DHO_oxidase"/>
    <property type="match status" value="1"/>
</dbReference>
<evidence type="ECO:0000256" key="5">
    <source>
        <dbReference type="ARBA" id="ARBA00022975"/>
    </source>
</evidence>
<protein>
    <submittedName>
        <fullName evidence="8">Dihydroorotate dehydrogenase 2</fullName>
    </submittedName>
</protein>
<evidence type="ECO:0000259" key="7">
    <source>
        <dbReference type="Pfam" id="PF01180"/>
    </source>
</evidence>
<keyword evidence="4" id="KW-0288">FMN</keyword>
<name>A0A0U1DPC8_9MYCO</name>
<dbReference type="GO" id="GO:0044205">
    <property type="term" value="P:'de novo' UMP biosynthetic process"/>
    <property type="evidence" value="ECO:0007669"/>
    <property type="project" value="UniProtKB-UniPathway"/>
</dbReference>
<keyword evidence="6" id="KW-0560">Oxidoreductase</keyword>
<dbReference type="PANTHER" id="PTHR48109:SF3">
    <property type="entry name" value="SLL0744 PROTEIN"/>
    <property type="match status" value="1"/>
</dbReference>
<evidence type="ECO:0000256" key="4">
    <source>
        <dbReference type="ARBA" id="ARBA00022643"/>
    </source>
</evidence>
<dbReference type="GO" id="GO:0004152">
    <property type="term" value="F:dihydroorotate dehydrogenase activity"/>
    <property type="evidence" value="ECO:0007669"/>
    <property type="project" value="InterPro"/>
</dbReference>
<feature type="domain" description="Dihydroorotate dehydrogenase catalytic" evidence="7">
    <location>
        <begin position="85"/>
        <end position="292"/>
    </location>
</feature>
<dbReference type="EMBL" id="CTEC01000002">
    <property type="protein sequence ID" value="CQD20168.1"/>
    <property type="molecule type" value="Genomic_DNA"/>
</dbReference>
<dbReference type="InterPro" id="IPR012135">
    <property type="entry name" value="Dihydroorotate_DH_1_2"/>
</dbReference>
<evidence type="ECO:0000313" key="8">
    <source>
        <dbReference type="EMBL" id="CQD20168.1"/>
    </source>
</evidence>
<dbReference type="RefSeq" id="WP_090422878.1">
    <property type="nucleotide sequence ID" value="NZ_CTEC01000002.1"/>
</dbReference>
<keyword evidence="9" id="KW-1185">Reference proteome</keyword>
<evidence type="ECO:0000256" key="6">
    <source>
        <dbReference type="ARBA" id="ARBA00023002"/>
    </source>
</evidence>
<dbReference type="InterPro" id="IPR005720">
    <property type="entry name" value="Dihydroorotate_DH_cat"/>
</dbReference>
<dbReference type="UniPathway" id="UPA00070"/>
<dbReference type="Proteomes" id="UP000199601">
    <property type="component" value="Unassembled WGS sequence"/>
</dbReference>
<dbReference type="NCBIfam" id="NF005741">
    <property type="entry name" value="PRK07565.1"/>
    <property type="match status" value="1"/>
</dbReference>
<evidence type="ECO:0000256" key="2">
    <source>
        <dbReference type="ARBA" id="ARBA00004725"/>
    </source>
</evidence>
<keyword evidence="3" id="KW-0285">Flavoprotein</keyword>
<reference evidence="9" key="1">
    <citation type="submission" date="2015-03" db="EMBL/GenBank/DDBJ databases">
        <authorList>
            <person name="Urmite Genomes"/>
        </authorList>
    </citation>
    <scope>NUCLEOTIDE SEQUENCE [LARGE SCALE GENOMIC DNA]</scope>
    <source>
        <strain evidence="9">CSUR P1344</strain>
    </source>
</reference>
<comment type="cofactor">
    <cofactor evidence="1">
        <name>FMN</name>
        <dbReference type="ChEBI" id="CHEBI:58210"/>
    </cofactor>
</comment>
<dbReference type="Gene3D" id="3.20.20.70">
    <property type="entry name" value="Aldolase class I"/>
    <property type="match status" value="1"/>
</dbReference>
<dbReference type="SUPFAM" id="SSF51395">
    <property type="entry name" value="FMN-linked oxidoreductases"/>
    <property type="match status" value="1"/>
</dbReference>
<keyword evidence="5" id="KW-0665">Pyrimidine biosynthesis</keyword>
<accession>A0A0U1DPC8</accession>
<dbReference type="CDD" id="cd04739">
    <property type="entry name" value="DHOD_like"/>
    <property type="match status" value="1"/>
</dbReference>
<comment type="pathway">
    <text evidence="2">Pyrimidine metabolism; UMP biosynthesis via de novo pathway.</text>
</comment>
<evidence type="ECO:0000256" key="1">
    <source>
        <dbReference type="ARBA" id="ARBA00001917"/>
    </source>
</evidence>
<dbReference type="AlphaFoldDB" id="A0A0U1DPC8"/>
<proteinExistence type="predicted"/>
<gene>
    <name evidence="8" type="ORF">BN000_04799</name>
</gene>
<evidence type="ECO:0000256" key="3">
    <source>
        <dbReference type="ARBA" id="ARBA00022630"/>
    </source>
</evidence>
<dbReference type="InterPro" id="IPR013785">
    <property type="entry name" value="Aldolase_TIM"/>
</dbReference>
<dbReference type="Pfam" id="PF01180">
    <property type="entry name" value="DHO_dh"/>
    <property type="match status" value="1"/>
</dbReference>
<dbReference type="GO" id="GO:0006207">
    <property type="term" value="P:'de novo' pyrimidine nucleobase biosynthetic process"/>
    <property type="evidence" value="ECO:0007669"/>
    <property type="project" value="TreeGrafter"/>
</dbReference>